<dbReference type="EMBL" id="JAUJFI010000246">
    <property type="protein sequence ID" value="MDQ2106432.1"/>
    <property type="molecule type" value="Genomic_DNA"/>
</dbReference>
<keyword evidence="1" id="KW-1133">Transmembrane helix</keyword>
<dbReference type="SUPFAM" id="SSF54197">
    <property type="entry name" value="HIT-like"/>
    <property type="match status" value="1"/>
</dbReference>
<dbReference type="RefSeq" id="WP_306711783.1">
    <property type="nucleotide sequence ID" value="NZ_JAUJFI010000246.1"/>
</dbReference>
<keyword evidence="3" id="KW-1185">Reference proteome</keyword>
<comment type="caution">
    <text evidence="2">The sequence shown here is derived from an EMBL/GenBank/DDBJ whole genome shotgun (WGS) entry which is preliminary data.</text>
</comment>
<dbReference type="InterPro" id="IPR036265">
    <property type="entry name" value="HIT-like_sf"/>
</dbReference>
<gene>
    <name evidence="2" type="ORF">QSG27_27325</name>
</gene>
<sequence length="214" mass="23786">MTQTSNCVFCDEIAGHPRSVWNDLRGTLPTDRALYQSPFWLAMPPLGCFVPGGLLLLLRRHARSCAGLEDAEAQELDGLVDQVANLGESLFGAPMIFFEHGPGCNGSKGACCVDHAHVNVFPANIDIWKHIPHFDNGVKVESARDLAEFRGGEYLWIRDGSGRSEAYAVEGVPSQYIRSQITKAMGIPERWHWRDYLGLSEIRETLALYSANWP</sequence>
<evidence type="ECO:0000256" key="1">
    <source>
        <dbReference type="SAM" id="Phobius"/>
    </source>
</evidence>
<evidence type="ECO:0000313" key="3">
    <source>
        <dbReference type="Proteomes" id="UP001227317"/>
    </source>
</evidence>
<accession>A0ABU0WRI6</accession>
<proteinExistence type="predicted"/>
<evidence type="ECO:0000313" key="2">
    <source>
        <dbReference type="EMBL" id="MDQ2106432.1"/>
    </source>
</evidence>
<feature type="transmembrane region" description="Helical" evidence="1">
    <location>
        <begin position="39"/>
        <end position="58"/>
    </location>
</feature>
<keyword evidence="1" id="KW-0472">Membrane</keyword>
<keyword evidence="1" id="KW-0812">Transmembrane</keyword>
<evidence type="ECO:0008006" key="4">
    <source>
        <dbReference type="Google" id="ProtNLM"/>
    </source>
</evidence>
<protein>
    <recommendedName>
        <fullName evidence="4">HIT domain-containing protein</fullName>
    </recommendedName>
</protein>
<name>A0ABU0WRI6_9PROT</name>
<dbReference type="Gene3D" id="3.30.428.10">
    <property type="entry name" value="HIT-like"/>
    <property type="match status" value="1"/>
</dbReference>
<dbReference type="Proteomes" id="UP001227317">
    <property type="component" value="Unassembled WGS sequence"/>
</dbReference>
<reference evidence="2 3" key="1">
    <citation type="submission" date="2023-06" db="EMBL/GenBank/DDBJ databases">
        <title>Azospirillum isscasensis sp.nov, a bacterium isolated from rhizosphere soil of rice.</title>
        <authorList>
            <person name="Wang H."/>
        </authorList>
    </citation>
    <scope>NUCLEOTIDE SEQUENCE [LARGE SCALE GENOMIC DNA]</scope>
    <source>
        <strain evidence="2 3">C340-1</strain>
    </source>
</reference>
<organism evidence="2 3">
    <name type="scientific">Azospirillum isscasi</name>
    <dbReference type="NCBI Taxonomy" id="3053926"/>
    <lineage>
        <taxon>Bacteria</taxon>
        <taxon>Pseudomonadati</taxon>
        <taxon>Pseudomonadota</taxon>
        <taxon>Alphaproteobacteria</taxon>
        <taxon>Rhodospirillales</taxon>
        <taxon>Azospirillaceae</taxon>
        <taxon>Azospirillum</taxon>
    </lineage>
</organism>